<proteinExistence type="predicted"/>
<dbReference type="AlphaFoldDB" id="A0A8S9RG56"/>
<protein>
    <submittedName>
        <fullName evidence="2">Uncharacterized protein</fullName>
    </submittedName>
</protein>
<dbReference type="EMBL" id="QGKX02000095">
    <property type="protein sequence ID" value="KAF3571863.1"/>
    <property type="molecule type" value="Genomic_DNA"/>
</dbReference>
<reference evidence="2" key="1">
    <citation type="submission" date="2019-12" db="EMBL/GenBank/DDBJ databases">
        <title>Genome sequencing and annotation of Brassica cretica.</title>
        <authorList>
            <person name="Studholme D.J."/>
            <person name="Sarris P."/>
        </authorList>
    </citation>
    <scope>NUCLEOTIDE SEQUENCE</scope>
    <source>
        <strain evidence="2">PFS-109/04</strain>
        <tissue evidence="2">Leaf</tissue>
    </source>
</reference>
<accession>A0A8S9RG56</accession>
<name>A0A8S9RG56_BRACR</name>
<evidence type="ECO:0000256" key="1">
    <source>
        <dbReference type="SAM" id="MobiDB-lite"/>
    </source>
</evidence>
<sequence length="111" mass="11463">MLNESIGSKSSGISSGRGEEEGVVVAGGGATFMGGGSIDPVQVHGKTQANPSTLIVTAIGLFLIKYMKRTGEFVVRIGSSRAGPRRKPNKLELPATGILSSRSGLDITYKG</sequence>
<feature type="region of interest" description="Disordered" evidence="1">
    <location>
        <begin position="1"/>
        <end position="20"/>
    </location>
</feature>
<evidence type="ECO:0000313" key="2">
    <source>
        <dbReference type="EMBL" id="KAF3571863.1"/>
    </source>
</evidence>
<dbReference type="Proteomes" id="UP000712600">
    <property type="component" value="Unassembled WGS sequence"/>
</dbReference>
<organism evidence="2 3">
    <name type="scientific">Brassica cretica</name>
    <name type="common">Mustard</name>
    <dbReference type="NCBI Taxonomy" id="69181"/>
    <lineage>
        <taxon>Eukaryota</taxon>
        <taxon>Viridiplantae</taxon>
        <taxon>Streptophyta</taxon>
        <taxon>Embryophyta</taxon>
        <taxon>Tracheophyta</taxon>
        <taxon>Spermatophyta</taxon>
        <taxon>Magnoliopsida</taxon>
        <taxon>eudicotyledons</taxon>
        <taxon>Gunneridae</taxon>
        <taxon>Pentapetalae</taxon>
        <taxon>rosids</taxon>
        <taxon>malvids</taxon>
        <taxon>Brassicales</taxon>
        <taxon>Brassicaceae</taxon>
        <taxon>Brassiceae</taxon>
        <taxon>Brassica</taxon>
    </lineage>
</organism>
<comment type="caution">
    <text evidence="2">The sequence shown here is derived from an EMBL/GenBank/DDBJ whole genome shotgun (WGS) entry which is preliminary data.</text>
</comment>
<feature type="compositionally biased region" description="Low complexity" evidence="1">
    <location>
        <begin position="1"/>
        <end position="16"/>
    </location>
</feature>
<gene>
    <name evidence="2" type="ORF">F2Q69_00063903</name>
</gene>
<evidence type="ECO:0000313" key="3">
    <source>
        <dbReference type="Proteomes" id="UP000712600"/>
    </source>
</evidence>